<dbReference type="InterPro" id="IPR029063">
    <property type="entry name" value="SAM-dependent_MTases_sf"/>
</dbReference>
<feature type="compositionally biased region" description="Polar residues" evidence="3">
    <location>
        <begin position="297"/>
        <end position="310"/>
    </location>
</feature>
<dbReference type="Proteomes" id="UP001295423">
    <property type="component" value="Unassembled WGS sequence"/>
</dbReference>
<reference evidence="5" key="1">
    <citation type="submission" date="2023-08" db="EMBL/GenBank/DDBJ databases">
        <authorList>
            <person name="Audoor S."/>
            <person name="Bilcke G."/>
        </authorList>
    </citation>
    <scope>NUCLEOTIDE SEQUENCE</scope>
</reference>
<dbReference type="Gene3D" id="3.90.120.10">
    <property type="entry name" value="DNA Methylase, subunit A, domain 2"/>
    <property type="match status" value="1"/>
</dbReference>
<dbReference type="Pfam" id="PF00145">
    <property type="entry name" value="DNA_methylase"/>
    <property type="match status" value="1"/>
</dbReference>
<dbReference type="EMBL" id="CAKOGP040000001">
    <property type="protein sequence ID" value="CAJ1900384.1"/>
    <property type="molecule type" value="Genomic_DNA"/>
</dbReference>
<evidence type="ECO:0000256" key="1">
    <source>
        <dbReference type="ARBA" id="ARBA00022603"/>
    </source>
</evidence>
<dbReference type="PROSITE" id="PS50013">
    <property type="entry name" value="CHROMO_2"/>
    <property type="match status" value="1"/>
</dbReference>
<evidence type="ECO:0000256" key="2">
    <source>
        <dbReference type="ARBA" id="ARBA00022679"/>
    </source>
</evidence>
<protein>
    <recommendedName>
        <fullName evidence="4">Chromo domain-containing protein</fullName>
    </recommendedName>
</protein>
<sequence length="1080" mass="121291">MVSGLSARRSNIAGPKIGDRRTQEPQVPRHITAVCTPFTGSYESDSDIEVLDSPPAARHQAKPAAKKCWSNQPSPLTSSNESDSDSSIEILESPPAPRHAAKPAAKKQWILRDSPCMSLSESSSSSESEWEESPAASRSSESATKKPCGRASPSTKSTESNTDSDDQESSTTRYTDRPVVSNLIRKSAASSRTPNFSNTNESDTEGEEQEPAARKKSTGSNEDEEEEQDSLSSEGHWEKSPAASRSPKPAAKKRCGRASACTRSTESNTDSDDQESLAARHSVRPAASKPIRKPAASSRTPNFSNASESDSGGEEQEPAARKKPTGSNEDKEREQDSSSSEGYWEKPSRSSKPAAKKRRGRASPSTRSTESNTNIDDQESSAASHSIRPAGSNPIRKPAADSPTPNVSNASESDSDREEHEQATRESPTGSSENNEEEQDPSAVRRSARDRKLTDLAAKNLHHNYTESPKKRKKKFVEESNEESKARTTKRPRTKRKRKQAEQEFVVDKVLNQNIVLNGRGNYVIEYELSWVGYSQNENCWESPESMNGEDILLEAFSKFPTSAEACVDEGTYHVEGLGRPIQAVEDEYVYSEKDLERCTAYYDQWVKQNPKEARDTFVEIKTDRVHLRIGMWYKSRENDEQRLLIARLDKRNKVAKCLLFIPSTNTILKDTHAAEDGKVKYLYYKDSSVPFDDLCERHIRCKGSIPTCKWCYSETSEHEFTIAIESKTNQSLPTQINYGIKKPKVLVLCAGSSFGMSCGYGEGGLEVAWMVEKDEQKAKWLRRQYSDQAKSEGRKPPVYQESVHRFVNKLQNDRYESIKKDVDHIHLSAPLRGRDYEDNEIAEAFVACVKNLKPKTGIYDSSLDLLLEENIEILETMIGCLHRLDYQIRLMILDASEYGDPIETKRVVLCIAKETAYLPNRPIATHGGGRFNDFLTVEDELCFLEDTPPRSVVEICGQQIYHHTSPSHTPTAEECEMFGLRQEVQSYVPTDEECEEFALDPSKVAPDMTGTNRFIHYNKERFLTIRELLCLKSFDKFKKYELFDSEQEMLQQIADAMPFKIARAIARSIAPSYCTTYFN</sequence>
<feature type="compositionally biased region" description="Low complexity" evidence="3">
    <location>
        <begin position="230"/>
        <end position="249"/>
    </location>
</feature>
<evidence type="ECO:0000313" key="5">
    <source>
        <dbReference type="EMBL" id="CAJ1900384.1"/>
    </source>
</evidence>
<feature type="domain" description="Chromo" evidence="4">
    <location>
        <begin position="505"/>
        <end position="559"/>
    </location>
</feature>
<feature type="compositionally biased region" description="Polar residues" evidence="3">
    <location>
        <begin position="152"/>
        <end position="161"/>
    </location>
</feature>
<dbReference type="GO" id="GO:0032259">
    <property type="term" value="P:methylation"/>
    <property type="evidence" value="ECO:0007669"/>
    <property type="project" value="UniProtKB-KW"/>
</dbReference>
<feature type="compositionally biased region" description="Basic residues" evidence="3">
    <location>
        <begin position="487"/>
        <end position="499"/>
    </location>
</feature>
<dbReference type="AlphaFoldDB" id="A0AAD2FC29"/>
<evidence type="ECO:0000259" key="4">
    <source>
        <dbReference type="PROSITE" id="PS50013"/>
    </source>
</evidence>
<dbReference type="InterPro" id="IPR001525">
    <property type="entry name" value="C5_MeTfrase"/>
</dbReference>
<dbReference type="InterPro" id="IPR016197">
    <property type="entry name" value="Chromo-like_dom_sf"/>
</dbReference>
<accession>A0AAD2FC29</accession>
<feature type="region of interest" description="Disordered" evidence="3">
    <location>
        <begin position="1"/>
        <end position="501"/>
    </location>
</feature>
<feature type="compositionally biased region" description="Low complexity" evidence="3">
    <location>
        <begin position="73"/>
        <end position="93"/>
    </location>
</feature>
<dbReference type="SUPFAM" id="SSF53335">
    <property type="entry name" value="S-adenosyl-L-methionine-dependent methyltransferases"/>
    <property type="match status" value="1"/>
</dbReference>
<name>A0AAD2FC29_9STRA</name>
<feature type="compositionally biased region" description="Polar residues" evidence="3">
    <location>
        <begin position="188"/>
        <end position="201"/>
    </location>
</feature>
<keyword evidence="6" id="KW-1185">Reference proteome</keyword>
<comment type="caution">
    <text evidence="5">The sequence shown here is derived from an EMBL/GenBank/DDBJ whole genome shotgun (WGS) entry which is preliminary data.</text>
</comment>
<feature type="compositionally biased region" description="Polar residues" evidence="3">
    <location>
        <begin position="366"/>
        <end position="384"/>
    </location>
</feature>
<dbReference type="Gene3D" id="3.40.50.150">
    <property type="entry name" value="Vaccinia Virus protein VP39"/>
    <property type="match status" value="1"/>
</dbReference>
<evidence type="ECO:0000313" key="6">
    <source>
        <dbReference type="Proteomes" id="UP001295423"/>
    </source>
</evidence>
<dbReference type="InterPro" id="IPR000953">
    <property type="entry name" value="Chromo/chromo_shadow_dom"/>
</dbReference>
<feature type="compositionally biased region" description="Basic and acidic residues" evidence="3">
    <location>
        <begin position="476"/>
        <end position="486"/>
    </location>
</feature>
<gene>
    <name evidence="5" type="ORF">CYCCA115_LOCUS302</name>
</gene>
<dbReference type="Gene3D" id="2.40.50.40">
    <property type="match status" value="1"/>
</dbReference>
<keyword evidence="2" id="KW-0808">Transferase</keyword>
<proteinExistence type="predicted"/>
<dbReference type="GO" id="GO:0008168">
    <property type="term" value="F:methyltransferase activity"/>
    <property type="evidence" value="ECO:0007669"/>
    <property type="project" value="UniProtKB-KW"/>
</dbReference>
<feature type="compositionally biased region" description="Low complexity" evidence="3">
    <location>
        <begin position="118"/>
        <end position="142"/>
    </location>
</feature>
<organism evidence="5 6">
    <name type="scientific">Cylindrotheca closterium</name>
    <dbReference type="NCBI Taxonomy" id="2856"/>
    <lineage>
        <taxon>Eukaryota</taxon>
        <taxon>Sar</taxon>
        <taxon>Stramenopiles</taxon>
        <taxon>Ochrophyta</taxon>
        <taxon>Bacillariophyta</taxon>
        <taxon>Bacillariophyceae</taxon>
        <taxon>Bacillariophycidae</taxon>
        <taxon>Bacillariales</taxon>
        <taxon>Bacillariaceae</taxon>
        <taxon>Cylindrotheca</taxon>
    </lineage>
</organism>
<keyword evidence="1" id="KW-0489">Methyltransferase</keyword>
<dbReference type="SUPFAM" id="SSF54160">
    <property type="entry name" value="Chromo domain-like"/>
    <property type="match status" value="1"/>
</dbReference>
<evidence type="ECO:0000256" key="3">
    <source>
        <dbReference type="SAM" id="MobiDB-lite"/>
    </source>
</evidence>
<feature type="compositionally biased region" description="Polar residues" evidence="3">
    <location>
        <begin position="403"/>
        <end position="412"/>
    </location>
</feature>